<feature type="compositionally biased region" description="Gly residues" evidence="1">
    <location>
        <begin position="54"/>
        <end position="63"/>
    </location>
</feature>
<dbReference type="Proteomes" id="UP000324222">
    <property type="component" value="Unassembled WGS sequence"/>
</dbReference>
<reference evidence="2 3" key="1">
    <citation type="submission" date="2019-05" db="EMBL/GenBank/DDBJ databases">
        <title>Another draft genome of Portunus trituberculatus and its Hox gene families provides insights of decapod evolution.</title>
        <authorList>
            <person name="Jeong J.-H."/>
            <person name="Song I."/>
            <person name="Kim S."/>
            <person name="Choi T."/>
            <person name="Kim D."/>
            <person name="Ryu S."/>
            <person name="Kim W."/>
        </authorList>
    </citation>
    <scope>NUCLEOTIDE SEQUENCE [LARGE SCALE GENOMIC DNA]</scope>
    <source>
        <tissue evidence="2">Muscle</tissue>
    </source>
</reference>
<sequence>MMMSCDICPSLQSVTPESLKAVGGPCEAARHYLSGGVAPLRDTGAHWTGRDGAGKGGSGSNCG</sequence>
<gene>
    <name evidence="2" type="ORF">E2C01_085124</name>
</gene>
<evidence type="ECO:0000256" key="1">
    <source>
        <dbReference type="SAM" id="MobiDB-lite"/>
    </source>
</evidence>
<evidence type="ECO:0000313" key="3">
    <source>
        <dbReference type="Proteomes" id="UP000324222"/>
    </source>
</evidence>
<comment type="caution">
    <text evidence="2">The sequence shown here is derived from an EMBL/GenBank/DDBJ whole genome shotgun (WGS) entry which is preliminary data.</text>
</comment>
<accession>A0A5B7IX33</accession>
<dbReference type="EMBL" id="VSRR010083412">
    <property type="protein sequence ID" value="MPC90151.1"/>
    <property type="molecule type" value="Genomic_DNA"/>
</dbReference>
<evidence type="ECO:0000313" key="2">
    <source>
        <dbReference type="EMBL" id="MPC90151.1"/>
    </source>
</evidence>
<name>A0A5B7IX33_PORTR</name>
<dbReference type="AlphaFoldDB" id="A0A5B7IX33"/>
<proteinExistence type="predicted"/>
<organism evidence="2 3">
    <name type="scientific">Portunus trituberculatus</name>
    <name type="common">Swimming crab</name>
    <name type="synonym">Neptunus trituberculatus</name>
    <dbReference type="NCBI Taxonomy" id="210409"/>
    <lineage>
        <taxon>Eukaryota</taxon>
        <taxon>Metazoa</taxon>
        <taxon>Ecdysozoa</taxon>
        <taxon>Arthropoda</taxon>
        <taxon>Crustacea</taxon>
        <taxon>Multicrustacea</taxon>
        <taxon>Malacostraca</taxon>
        <taxon>Eumalacostraca</taxon>
        <taxon>Eucarida</taxon>
        <taxon>Decapoda</taxon>
        <taxon>Pleocyemata</taxon>
        <taxon>Brachyura</taxon>
        <taxon>Eubrachyura</taxon>
        <taxon>Portunoidea</taxon>
        <taxon>Portunidae</taxon>
        <taxon>Portuninae</taxon>
        <taxon>Portunus</taxon>
    </lineage>
</organism>
<feature type="region of interest" description="Disordered" evidence="1">
    <location>
        <begin position="44"/>
        <end position="63"/>
    </location>
</feature>
<protein>
    <submittedName>
        <fullName evidence="2">Uncharacterized protein</fullName>
    </submittedName>
</protein>
<keyword evidence="3" id="KW-1185">Reference proteome</keyword>